<reference evidence="6 8" key="2">
    <citation type="submission" date="2017-12" db="EMBL/GenBank/DDBJ databases">
        <title>Comparative Functional Genomics of Dry Heat Resistant strains isolated from the Viking Spacecraft.</title>
        <authorList>
            <person name="Seuylemezian A."/>
            <person name="Cooper K."/>
            <person name="Vaishampayan P."/>
        </authorList>
    </citation>
    <scope>NUCLEOTIDE SEQUENCE [LARGE SCALE GENOMIC DNA]</scope>
    <source>
        <strain evidence="6 8">ATCC 29669</strain>
    </source>
</reference>
<evidence type="ECO:0000256" key="2">
    <source>
        <dbReference type="ARBA" id="ARBA00022801"/>
    </source>
</evidence>
<dbReference type="CDD" id="cd18875">
    <property type="entry name" value="NUDIX_Hydrolase"/>
    <property type="match status" value="1"/>
</dbReference>
<dbReference type="Gene3D" id="3.90.79.10">
    <property type="entry name" value="Nucleoside Triphosphate Pyrophosphohydrolase"/>
    <property type="match status" value="1"/>
</dbReference>
<keyword evidence="8" id="KW-1185">Reference proteome</keyword>
<dbReference type="Proteomes" id="UP000234951">
    <property type="component" value="Unassembled WGS sequence"/>
</dbReference>
<evidence type="ECO:0000313" key="8">
    <source>
        <dbReference type="Proteomes" id="UP000235114"/>
    </source>
</evidence>
<feature type="domain" description="Nudix hydrolase" evidence="4">
    <location>
        <begin position="1"/>
        <end position="125"/>
    </location>
</feature>
<keyword evidence="3" id="KW-0460">Magnesium</keyword>
<dbReference type="Pfam" id="PF00293">
    <property type="entry name" value="NUDIX"/>
    <property type="match status" value="1"/>
</dbReference>
<dbReference type="EMBL" id="PGVA01000003">
    <property type="protein sequence ID" value="PLR86408.1"/>
    <property type="molecule type" value="Genomic_DNA"/>
</dbReference>
<dbReference type="AlphaFoldDB" id="A0A2N5GS73"/>
<dbReference type="RefSeq" id="WP_101575503.1">
    <property type="nucleotide sequence ID" value="NZ_PGVA01000003.1"/>
</dbReference>
<protein>
    <submittedName>
        <fullName evidence="5">DNA mismatch repair protein MutT</fullName>
    </submittedName>
</protein>
<dbReference type="InterPro" id="IPR020084">
    <property type="entry name" value="NUDIX_hydrolase_CS"/>
</dbReference>
<evidence type="ECO:0000313" key="7">
    <source>
        <dbReference type="Proteomes" id="UP000234951"/>
    </source>
</evidence>
<dbReference type="GO" id="GO:0016787">
    <property type="term" value="F:hydrolase activity"/>
    <property type="evidence" value="ECO:0007669"/>
    <property type="project" value="UniProtKB-KW"/>
</dbReference>
<sequence>MYTLCMVVKGDKVLLIKRPEERGYPGFVAPGGKVDYPESLSAAAIREVKEETGLTVRNITYKGLDEYVSPHENIRHMVFNYLADDVEGELLDDPPEGELSWFHREEALQLPMQSWFRRKFPLFFKKGTFEIHTVWDARNNREAEHFIKKI</sequence>
<dbReference type="EMBL" id="PGVD01000021">
    <property type="protein sequence ID" value="PLR98638.1"/>
    <property type="molecule type" value="Genomic_DNA"/>
</dbReference>
<comment type="caution">
    <text evidence="5">The sequence shown here is derived from an EMBL/GenBank/DDBJ whole genome shotgun (WGS) entry which is preliminary data.</text>
</comment>
<comment type="cofactor">
    <cofactor evidence="1">
        <name>Mg(2+)</name>
        <dbReference type="ChEBI" id="CHEBI:18420"/>
    </cofactor>
</comment>
<dbReference type="InterPro" id="IPR015797">
    <property type="entry name" value="NUDIX_hydrolase-like_dom_sf"/>
</dbReference>
<dbReference type="PROSITE" id="PS51462">
    <property type="entry name" value="NUDIX"/>
    <property type="match status" value="1"/>
</dbReference>
<proteinExistence type="predicted"/>
<evidence type="ECO:0000256" key="1">
    <source>
        <dbReference type="ARBA" id="ARBA00001946"/>
    </source>
</evidence>
<name>A0A2N5GS73_9BACI</name>
<gene>
    <name evidence="5" type="ORF">CU635_01505</name>
    <name evidence="6" type="ORF">CVD25_07350</name>
</gene>
<keyword evidence="2" id="KW-0378">Hydrolase</keyword>
<evidence type="ECO:0000313" key="6">
    <source>
        <dbReference type="EMBL" id="PLR98638.1"/>
    </source>
</evidence>
<reference evidence="5 7" key="1">
    <citation type="submission" date="2017-11" db="EMBL/GenBank/DDBJ databases">
        <title>Comparitive Functional Genomics of Dry Heat Resistant strains isolated from the Viking Spacecraft.</title>
        <authorList>
            <person name="Seuylemezian A."/>
            <person name="Cooper K."/>
            <person name="Vaishampayan P."/>
        </authorList>
    </citation>
    <scope>NUCLEOTIDE SEQUENCE [LARGE SCALE GENOMIC DNA]</scope>
    <source>
        <strain evidence="5 7">M4.6</strain>
    </source>
</reference>
<dbReference type="PROSITE" id="PS00893">
    <property type="entry name" value="NUDIX_BOX"/>
    <property type="match status" value="1"/>
</dbReference>
<accession>A0A2N5GS73</accession>
<dbReference type="PANTHER" id="PTHR43046">
    <property type="entry name" value="GDP-MANNOSE MANNOSYL HYDROLASE"/>
    <property type="match status" value="1"/>
</dbReference>
<evidence type="ECO:0000313" key="5">
    <source>
        <dbReference type="EMBL" id="PLR86408.1"/>
    </source>
</evidence>
<evidence type="ECO:0000259" key="4">
    <source>
        <dbReference type="PROSITE" id="PS51462"/>
    </source>
</evidence>
<dbReference type="Proteomes" id="UP000235114">
    <property type="component" value="Unassembled WGS sequence"/>
</dbReference>
<dbReference type="PANTHER" id="PTHR43046:SF12">
    <property type="entry name" value="GDP-MANNOSE MANNOSYL HYDROLASE"/>
    <property type="match status" value="1"/>
</dbReference>
<evidence type="ECO:0000256" key="3">
    <source>
        <dbReference type="ARBA" id="ARBA00022842"/>
    </source>
</evidence>
<organism evidence="5 7">
    <name type="scientific">Bacillus canaveralius</name>
    <dbReference type="NCBI Taxonomy" id="1403243"/>
    <lineage>
        <taxon>Bacteria</taxon>
        <taxon>Bacillati</taxon>
        <taxon>Bacillota</taxon>
        <taxon>Bacilli</taxon>
        <taxon>Bacillales</taxon>
        <taxon>Bacillaceae</taxon>
        <taxon>Bacillus</taxon>
    </lineage>
</organism>
<dbReference type="InterPro" id="IPR000086">
    <property type="entry name" value="NUDIX_hydrolase_dom"/>
</dbReference>
<dbReference type="SUPFAM" id="SSF55811">
    <property type="entry name" value="Nudix"/>
    <property type="match status" value="1"/>
</dbReference>